<proteinExistence type="predicted"/>
<dbReference type="AlphaFoldDB" id="A0A1H3YWS0"/>
<keyword evidence="1" id="KW-0694">RNA-binding</keyword>
<name>A0A1H3YWS0_9FLAO</name>
<dbReference type="STRING" id="908615.SAMN05421540_103282"/>
<evidence type="ECO:0000313" key="3">
    <source>
        <dbReference type="EMBL" id="SEA15867.1"/>
    </source>
</evidence>
<dbReference type="Gene3D" id="1.10.940.10">
    <property type="entry name" value="NusB-like"/>
    <property type="match status" value="1"/>
</dbReference>
<gene>
    <name evidence="3" type="ORF">SAMN05421540_103282</name>
</gene>
<evidence type="ECO:0000313" key="4">
    <source>
        <dbReference type="Proteomes" id="UP000198820"/>
    </source>
</evidence>
<dbReference type="SUPFAM" id="SSF48013">
    <property type="entry name" value="NusB-like"/>
    <property type="match status" value="1"/>
</dbReference>
<dbReference type="GO" id="GO:0006355">
    <property type="term" value="P:regulation of DNA-templated transcription"/>
    <property type="evidence" value="ECO:0007669"/>
    <property type="project" value="InterPro"/>
</dbReference>
<reference evidence="3 4" key="1">
    <citation type="submission" date="2016-10" db="EMBL/GenBank/DDBJ databases">
        <authorList>
            <person name="de Groot N.N."/>
        </authorList>
    </citation>
    <scope>NUCLEOTIDE SEQUENCE [LARGE SCALE GENOMIC DNA]</scope>
    <source>
        <strain evidence="3 4">DSM 23581</strain>
    </source>
</reference>
<dbReference type="Pfam" id="PF01029">
    <property type="entry name" value="NusB"/>
    <property type="match status" value="1"/>
</dbReference>
<accession>A0A1H3YWS0</accession>
<sequence>MLTRRHIRAKVMQSIYAFKKGNQMKMQNDKKFLKKSMVDMHDLFLLNLSLLVELKNYAENHYEISKKKFLATDEDKKPNLKFVNNLLIEKIENATDLNELLEDRKIRNWRDDDEVPKKLWAKLLKSDLYQDYVKDSYADFKGDKDFVIKVYKEIIAPDDLLYDYYEDEKLTWVDDFPIVNTGIIKFIQKVKMDEDFVKVPSLFINNDDEEYAIDLFTKTLLNEEEFTDAFKDKTPNWDTDRIADLDGILIKMALCEFTRFPSIPVRVTINEYLEIAKDYSTLKSGIFINGVLDKLSKEFQESGKIHKIGRGLM</sequence>
<dbReference type="Proteomes" id="UP000198820">
    <property type="component" value="Unassembled WGS sequence"/>
</dbReference>
<dbReference type="GO" id="GO:0003723">
    <property type="term" value="F:RNA binding"/>
    <property type="evidence" value="ECO:0007669"/>
    <property type="project" value="UniProtKB-KW"/>
</dbReference>
<dbReference type="InterPro" id="IPR035926">
    <property type="entry name" value="NusB-like_sf"/>
</dbReference>
<evidence type="ECO:0000256" key="1">
    <source>
        <dbReference type="ARBA" id="ARBA00022884"/>
    </source>
</evidence>
<dbReference type="RefSeq" id="WP_093241075.1">
    <property type="nucleotide sequence ID" value="NZ_FNQF01000003.1"/>
</dbReference>
<dbReference type="InterPro" id="IPR006027">
    <property type="entry name" value="NusB_RsmB_TIM44"/>
</dbReference>
<protein>
    <submittedName>
        <fullName evidence="3">N utilization substance protein B</fullName>
    </submittedName>
</protein>
<feature type="domain" description="NusB/RsmB/TIM44" evidence="2">
    <location>
        <begin position="205"/>
        <end position="297"/>
    </location>
</feature>
<organism evidence="3 4">
    <name type="scientific">Psychroflexus halocasei</name>
    <dbReference type="NCBI Taxonomy" id="908615"/>
    <lineage>
        <taxon>Bacteria</taxon>
        <taxon>Pseudomonadati</taxon>
        <taxon>Bacteroidota</taxon>
        <taxon>Flavobacteriia</taxon>
        <taxon>Flavobacteriales</taxon>
        <taxon>Flavobacteriaceae</taxon>
        <taxon>Psychroflexus</taxon>
    </lineage>
</organism>
<dbReference type="EMBL" id="FNQF01000003">
    <property type="protein sequence ID" value="SEA15867.1"/>
    <property type="molecule type" value="Genomic_DNA"/>
</dbReference>
<keyword evidence="4" id="KW-1185">Reference proteome</keyword>
<evidence type="ECO:0000259" key="2">
    <source>
        <dbReference type="Pfam" id="PF01029"/>
    </source>
</evidence>